<dbReference type="GO" id="GO:0009696">
    <property type="term" value="P:salicylic acid metabolic process"/>
    <property type="evidence" value="ECO:0000318"/>
    <property type="project" value="GO_Central"/>
</dbReference>
<protein>
    <recommendedName>
        <fullName evidence="2">AB hydrolase-1 domain-containing protein</fullName>
    </recommendedName>
</protein>
<name>D8S2W2_SELML</name>
<gene>
    <name evidence="3" type="ORF">SELMODRAFT_107740</name>
</gene>
<evidence type="ECO:0000259" key="2">
    <source>
        <dbReference type="Pfam" id="PF12697"/>
    </source>
</evidence>
<dbReference type="EMBL" id="GL377600">
    <property type="protein sequence ID" value="EFJ21161.1"/>
    <property type="molecule type" value="Genomic_DNA"/>
</dbReference>
<dbReference type="GO" id="GO:0009694">
    <property type="term" value="P:jasmonic acid metabolic process"/>
    <property type="evidence" value="ECO:0000318"/>
    <property type="project" value="GO_Central"/>
</dbReference>
<dbReference type="AlphaFoldDB" id="D8S2W2"/>
<proteinExistence type="predicted"/>
<dbReference type="InterPro" id="IPR000073">
    <property type="entry name" value="AB_hydrolase_1"/>
</dbReference>
<evidence type="ECO:0000313" key="3">
    <source>
        <dbReference type="EMBL" id="EFJ21161.1"/>
    </source>
</evidence>
<keyword evidence="4" id="KW-1185">Reference proteome</keyword>
<reference evidence="3 4" key="1">
    <citation type="journal article" date="2011" name="Science">
        <title>The Selaginella genome identifies genetic changes associated with the evolution of vascular plants.</title>
        <authorList>
            <person name="Banks J.A."/>
            <person name="Nishiyama T."/>
            <person name="Hasebe M."/>
            <person name="Bowman J.L."/>
            <person name="Gribskov M."/>
            <person name="dePamphilis C."/>
            <person name="Albert V.A."/>
            <person name="Aono N."/>
            <person name="Aoyama T."/>
            <person name="Ambrose B.A."/>
            <person name="Ashton N.W."/>
            <person name="Axtell M.J."/>
            <person name="Barker E."/>
            <person name="Barker M.S."/>
            <person name="Bennetzen J.L."/>
            <person name="Bonawitz N.D."/>
            <person name="Chapple C."/>
            <person name="Cheng C."/>
            <person name="Correa L.G."/>
            <person name="Dacre M."/>
            <person name="DeBarry J."/>
            <person name="Dreyer I."/>
            <person name="Elias M."/>
            <person name="Engstrom E.M."/>
            <person name="Estelle M."/>
            <person name="Feng L."/>
            <person name="Finet C."/>
            <person name="Floyd S.K."/>
            <person name="Frommer W.B."/>
            <person name="Fujita T."/>
            <person name="Gramzow L."/>
            <person name="Gutensohn M."/>
            <person name="Harholt J."/>
            <person name="Hattori M."/>
            <person name="Heyl A."/>
            <person name="Hirai T."/>
            <person name="Hiwatashi Y."/>
            <person name="Ishikawa M."/>
            <person name="Iwata M."/>
            <person name="Karol K.G."/>
            <person name="Koehler B."/>
            <person name="Kolukisaoglu U."/>
            <person name="Kubo M."/>
            <person name="Kurata T."/>
            <person name="Lalonde S."/>
            <person name="Li K."/>
            <person name="Li Y."/>
            <person name="Litt A."/>
            <person name="Lyons E."/>
            <person name="Manning G."/>
            <person name="Maruyama T."/>
            <person name="Michael T.P."/>
            <person name="Mikami K."/>
            <person name="Miyazaki S."/>
            <person name="Morinaga S."/>
            <person name="Murata T."/>
            <person name="Mueller-Roeber B."/>
            <person name="Nelson D.R."/>
            <person name="Obara M."/>
            <person name="Oguri Y."/>
            <person name="Olmstead R.G."/>
            <person name="Onodera N."/>
            <person name="Petersen B.L."/>
            <person name="Pils B."/>
            <person name="Prigge M."/>
            <person name="Rensing S.A."/>
            <person name="Riano-Pachon D.M."/>
            <person name="Roberts A.W."/>
            <person name="Sato Y."/>
            <person name="Scheller H.V."/>
            <person name="Schulz B."/>
            <person name="Schulz C."/>
            <person name="Shakirov E.V."/>
            <person name="Shibagaki N."/>
            <person name="Shinohara N."/>
            <person name="Shippen D.E."/>
            <person name="Soerensen I."/>
            <person name="Sotooka R."/>
            <person name="Sugimoto N."/>
            <person name="Sugita M."/>
            <person name="Sumikawa N."/>
            <person name="Tanurdzic M."/>
            <person name="Theissen G."/>
            <person name="Ulvskov P."/>
            <person name="Wakazuki S."/>
            <person name="Weng J.K."/>
            <person name="Willats W.W."/>
            <person name="Wipf D."/>
            <person name="Wolf P.G."/>
            <person name="Yang L."/>
            <person name="Zimmer A.D."/>
            <person name="Zhu Q."/>
            <person name="Mitros T."/>
            <person name="Hellsten U."/>
            <person name="Loque D."/>
            <person name="Otillar R."/>
            <person name="Salamov A."/>
            <person name="Schmutz J."/>
            <person name="Shapiro H."/>
            <person name="Lindquist E."/>
            <person name="Lucas S."/>
            <person name="Rokhsar D."/>
            <person name="Grigoriev I.V."/>
        </authorList>
    </citation>
    <scope>NUCLEOTIDE SEQUENCE [LARGE SCALE GENOMIC DNA]</scope>
</reference>
<dbReference type="GO" id="GO:0080030">
    <property type="term" value="F:methyl indole-3-acetate esterase activity"/>
    <property type="evidence" value="ECO:0000318"/>
    <property type="project" value="GO_Central"/>
</dbReference>
<dbReference type="Proteomes" id="UP000001514">
    <property type="component" value="Unassembled WGS sequence"/>
</dbReference>
<dbReference type="FunCoup" id="D8S2W2">
    <property type="interactions" value="2"/>
</dbReference>
<dbReference type="PANTHER" id="PTHR10992">
    <property type="entry name" value="METHYLESTERASE FAMILY MEMBER"/>
    <property type="match status" value="1"/>
</dbReference>
<dbReference type="HOGENOM" id="CLU_046066_0_2_1"/>
<feature type="domain" description="AB hydrolase-1" evidence="2">
    <location>
        <begin position="47"/>
        <end position="284"/>
    </location>
</feature>
<dbReference type="InterPro" id="IPR045889">
    <property type="entry name" value="MES/HNL"/>
</dbReference>
<keyword evidence="1" id="KW-0378">Hydrolase</keyword>
<sequence>MSQRYNDTAAAAALHRKGGFARSSSARPRSLADPELPPHQFLETTHFVLVHGGGYGAWCWYKSIALLEEAGFAATAIDLTASGIESTDPNCVTSLSQYAKPLSDFLGSLPQGEKVILVGHDFGGACVSHAMEWYPSKISKAIFVAAAMPTNSQRAFDVFAVELMSPADLLLQAQIFTYANGESNAPTALAFDRSAVKELFFNRSPAKDVALASVSLRPIPFAPVLERLVLTQDKYGTVRRFFVETPDDNALTSELQHRIVAGNPPERVFKVKGSDHSPFFSKPQSLHRALVEIAHS</sequence>
<evidence type="ECO:0000313" key="4">
    <source>
        <dbReference type="Proteomes" id="UP000001514"/>
    </source>
</evidence>
<dbReference type="Gene3D" id="3.40.50.1820">
    <property type="entry name" value="alpha/beta hydrolase"/>
    <property type="match status" value="1"/>
</dbReference>
<dbReference type="Pfam" id="PF12697">
    <property type="entry name" value="Abhydrolase_6"/>
    <property type="match status" value="1"/>
</dbReference>
<dbReference type="GO" id="GO:0080031">
    <property type="term" value="F:methyl salicylate esterase activity"/>
    <property type="evidence" value="ECO:0000318"/>
    <property type="project" value="GO_Central"/>
</dbReference>
<dbReference type="Gramene" id="EFJ21161">
    <property type="protein sequence ID" value="EFJ21161"/>
    <property type="gene ID" value="SELMODRAFT_107740"/>
</dbReference>
<dbReference type="eggNOG" id="ENOG502QRBN">
    <property type="taxonomic scope" value="Eukaryota"/>
</dbReference>
<dbReference type="InterPro" id="IPR029058">
    <property type="entry name" value="AB_hydrolase_fold"/>
</dbReference>
<dbReference type="PANTHER" id="PTHR10992:SF872">
    <property type="entry name" value="METHYLESTERASE 11, CHLOROPLASTIC-RELATED"/>
    <property type="match status" value="1"/>
</dbReference>
<evidence type="ECO:0000256" key="1">
    <source>
        <dbReference type="ARBA" id="ARBA00022801"/>
    </source>
</evidence>
<dbReference type="KEGG" id="smo:SELMODRAFT_107740"/>
<dbReference type="InParanoid" id="D8S2W2"/>
<accession>D8S2W2</accession>
<dbReference type="OMA" id="MSYVMEL"/>
<dbReference type="SUPFAM" id="SSF53474">
    <property type="entry name" value="alpha/beta-Hydrolases"/>
    <property type="match status" value="1"/>
</dbReference>
<dbReference type="GO" id="GO:0080032">
    <property type="term" value="F:methyl jasmonate esterase activity"/>
    <property type="evidence" value="ECO:0000318"/>
    <property type="project" value="GO_Central"/>
</dbReference>
<dbReference type="FunFam" id="3.40.50.1820:FF:000025">
    <property type="entry name" value="putative methylesterase 11, chloroplastic"/>
    <property type="match status" value="1"/>
</dbReference>
<organism evidence="4">
    <name type="scientific">Selaginella moellendorffii</name>
    <name type="common">Spikemoss</name>
    <dbReference type="NCBI Taxonomy" id="88036"/>
    <lineage>
        <taxon>Eukaryota</taxon>
        <taxon>Viridiplantae</taxon>
        <taxon>Streptophyta</taxon>
        <taxon>Embryophyta</taxon>
        <taxon>Tracheophyta</taxon>
        <taxon>Lycopodiopsida</taxon>
        <taxon>Selaginellales</taxon>
        <taxon>Selaginellaceae</taxon>
        <taxon>Selaginella</taxon>
    </lineage>
</organism>